<proteinExistence type="predicted"/>
<evidence type="ECO:0000256" key="1">
    <source>
        <dbReference type="SAM" id="MobiDB-lite"/>
    </source>
</evidence>
<evidence type="ECO:0000313" key="2">
    <source>
        <dbReference type="EMBL" id="KMM64500.1"/>
    </source>
</evidence>
<organism evidence="2 3">
    <name type="scientific">Coccidioides posadasii RMSCC 3488</name>
    <dbReference type="NCBI Taxonomy" id="454284"/>
    <lineage>
        <taxon>Eukaryota</taxon>
        <taxon>Fungi</taxon>
        <taxon>Dikarya</taxon>
        <taxon>Ascomycota</taxon>
        <taxon>Pezizomycotina</taxon>
        <taxon>Eurotiomycetes</taxon>
        <taxon>Eurotiomycetidae</taxon>
        <taxon>Onygenales</taxon>
        <taxon>Onygenaceae</taxon>
        <taxon>Coccidioides</taxon>
    </lineage>
</organism>
<sequence length="105" mass="12048">MYVCTWSRSLVLSEAEWLRTQVRTGVEERVCERDSERLERERERGRESGRGREWMPRGYSVGCRTETRRPVRDREVGGTGARFRSMTAGQGRQGRATINVGQVAG</sequence>
<protein>
    <submittedName>
        <fullName evidence="2">Uncharacterized protein</fullName>
    </submittedName>
</protein>
<gene>
    <name evidence="2" type="ORF">CPAG_00852</name>
</gene>
<dbReference type="Proteomes" id="UP000054567">
    <property type="component" value="Unassembled WGS sequence"/>
</dbReference>
<feature type="region of interest" description="Disordered" evidence="1">
    <location>
        <begin position="35"/>
        <end position="54"/>
    </location>
</feature>
<reference evidence="3" key="2">
    <citation type="journal article" date="2009" name="Genome Res.">
        <title>Comparative genomic analyses of the human fungal pathogens Coccidioides and their relatives.</title>
        <authorList>
            <person name="Sharpton T.J."/>
            <person name="Stajich J.E."/>
            <person name="Rounsley S.D."/>
            <person name="Gardner M.J."/>
            <person name="Wortman J.R."/>
            <person name="Jordar V.S."/>
            <person name="Maiti R."/>
            <person name="Kodira C.D."/>
            <person name="Neafsey D.E."/>
            <person name="Zeng Q."/>
            <person name="Hung C.-Y."/>
            <person name="McMahan C."/>
            <person name="Muszewska A."/>
            <person name="Grynberg M."/>
            <person name="Mandel M.A."/>
            <person name="Kellner E.M."/>
            <person name="Barker B.M."/>
            <person name="Galgiani J.N."/>
            <person name="Orbach M.J."/>
            <person name="Kirkland T.N."/>
            <person name="Cole G.T."/>
            <person name="Henn M.R."/>
            <person name="Birren B.W."/>
            <person name="Taylor J.W."/>
        </authorList>
    </citation>
    <scope>NUCLEOTIDE SEQUENCE [LARGE SCALE GENOMIC DNA]</scope>
    <source>
        <strain evidence="3">RMSCC 3488</strain>
    </source>
</reference>
<name>A0A0J6F5C0_COCPO</name>
<accession>A0A0J6F5C0</accession>
<reference evidence="3" key="3">
    <citation type="journal article" date="2010" name="Genome Res.">
        <title>Population genomic sequencing of Coccidioides fungi reveals recent hybridization and transposon control.</title>
        <authorList>
            <person name="Neafsey D.E."/>
            <person name="Barker B.M."/>
            <person name="Sharpton T.J."/>
            <person name="Stajich J.E."/>
            <person name="Park D.J."/>
            <person name="Whiston E."/>
            <person name="Hung C.-Y."/>
            <person name="McMahan C."/>
            <person name="White J."/>
            <person name="Sykes S."/>
            <person name="Heiman D."/>
            <person name="Young S."/>
            <person name="Zeng Q."/>
            <person name="Abouelleil A."/>
            <person name="Aftuck L."/>
            <person name="Bessette D."/>
            <person name="Brown A."/>
            <person name="FitzGerald M."/>
            <person name="Lui A."/>
            <person name="Macdonald J.P."/>
            <person name="Priest M."/>
            <person name="Orbach M.J."/>
            <person name="Galgiani J.N."/>
            <person name="Kirkland T.N."/>
            <person name="Cole G.T."/>
            <person name="Birren B.W."/>
            <person name="Henn M.R."/>
            <person name="Taylor J.W."/>
            <person name="Rounsley S.D."/>
        </authorList>
    </citation>
    <scope>NUCLEOTIDE SEQUENCE [LARGE SCALE GENOMIC DNA]</scope>
    <source>
        <strain evidence="3">RMSCC 3488</strain>
    </source>
</reference>
<dbReference type="VEuPathDB" id="FungiDB:CPAG_00852"/>
<evidence type="ECO:0000313" key="3">
    <source>
        <dbReference type="Proteomes" id="UP000054567"/>
    </source>
</evidence>
<dbReference type="EMBL" id="DS268109">
    <property type="protein sequence ID" value="KMM64500.1"/>
    <property type="molecule type" value="Genomic_DNA"/>
</dbReference>
<reference evidence="2 3" key="1">
    <citation type="submission" date="2007-06" db="EMBL/GenBank/DDBJ databases">
        <title>The Genome Sequence of Coccidioides posadasii RMSCC_3488.</title>
        <authorList>
            <consortium name="Coccidioides Genome Resources Consortium"/>
            <consortium name="The Broad Institute Genome Sequencing Platform"/>
            <person name="Henn M.R."/>
            <person name="Sykes S."/>
            <person name="Young S."/>
            <person name="Jaffe D."/>
            <person name="Berlin A."/>
            <person name="Alvarez P."/>
            <person name="Butler J."/>
            <person name="Gnerre S."/>
            <person name="Grabherr M."/>
            <person name="Mauceli E."/>
            <person name="Brockman W."/>
            <person name="Kodira C."/>
            <person name="Alvarado L."/>
            <person name="Zeng Q."/>
            <person name="Crawford M."/>
            <person name="Antoine C."/>
            <person name="Devon K."/>
            <person name="Galgiani J."/>
            <person name="Orsborn K."/>
            <person name="Lewis M.L."/>
            <person name="Nusbaum C."/>
            <person name="Galagan J."/>
            <person name="Birren B."/>
        </authorList>
    </citation>
    <scope>NUCLEOTIDE SEQUENCE [LARGE SCALE GENOMIC DNA]</scope>
    <source>
        <strain evidence="2 3">RMSCC 3488</strain>
    </source>
</reference>
<dbReference type="AlphaFoldDB" id="A0A0J6F5C0"/>
<feature type="region of interest" description="Disordered" evidence="1">
    <location>
        <begin position="86"/>
        <end position="105"/>
    </location>
</feature>